<name>A0AAD4LBY1_9AGAM</name>
<feature type="compositionally biased region" description="Low complexity" evidence="1">
    <location>
        <begin position="73"/>
        <end position="104"/>
    </location>
</feature>
<feature type="compositionally biased region" description="Polar residues" evidence="1">
    <location>
        <begin position="60"/>
        <end position="72"/>
    </location>
</feature>
<evidence type="ECO:0000256" key="1">
    <source>
        <dbReference type="SAM" id="MobiDB-lite"/>
    </source>
</evidence>
<dbReference type="EMBL" id="JAKELL010000048">
    <property type="protein sequence ID" value="KAH8987277.1"/>
    <property type="molecule type" value="Genomic_DNA"/>
</dbReference>
<proteinExistence type="predicted"/>
<evidence type="ECO:0000313" key="3">
    <source>
        <dbReference type="Proteomes" id="UP001201163"/>
    </source>
</evidence>
<dbReference type="AlphaFoldDB" id="A0AAD4LBY1"/>
<evidence type="ECO:0000313" key="2">
    <source>
        <dbReference type="EMBL" id="KAH8987277.1"/>
    </source>
</evidence>
<organism evidence="2 3">
    <name type="scientific">Lactarius akahatsu</name>
    <dbReference type="NCBI Taxonomy" id="416441"/>
    <lineage>
        <taxon>Eukaryota</taxon>
        <taxon>Fungi</taxon>
        <taxon>Dikarya</taxon>
        <taxon>Basidiomycota</taxon>
        <taxon>Agaricomycotina</taxon>
        <taxon>Agaricomycetes</taxon>
        <taxon>Russulales</taxon>
        <taxon>Russulaceae</taxon>
        <taxon>Lactarius</taxon>
    </lineage>
</organism>
<sequence length="392" mass="42911">MLASHPYKLHLTTTIGFPFPFLMDPPQKRQFINAHTGGQSRPEQHSWFAVHGSGPERYSRPSNTSSLQSYYTSPQQSDISSQSYYSARESPSNSTTNSASTPSSDMSFPYSVTSINSRKSRKNVLYPRREHPPPVAAASEHSSISLDALTWQVRFLCTTLLPYAETRLVPAGKVLLQSLGVHGYFSKRVPVRTDEETRCCAELFIALAHEILLKDAVSAVELGGPCKVLHATFKDILSKSGAFSSPKTPKSNETGLKAPTTGALALWQFSSVLLTLFSILNTFEVLYQLVRSNMVATTDYAYDKGCIEYDQGQARHCQGRSSSSLLSHSPTGVIGIHRPNNGAIPQETGSKPRTDPGAIEQLGATRRTASPFDERNTSDSSVHGGTPDDFYD</sequence>
<comment type="caution">
    <text evidence="2">The sequence shown here is derived from an EMBL/GenBank/DDBJ whole genome shotgun (WGS) entry which is preliminary data.</text>
</comment>
<feature type="region of interest" description="Disordered" evidence="1">
    <location>
        <begin position="320"/>
        <end position="392"/>
    </location>
</feature>
<feature type="region of interest" description="Disordered" evidence="1">
    <location>
        <begin position="32"/>
        <end position="105"/>
    </location>
</feature>
<accession>A0AAD4LBY1</accession>
<keyword evidence="3" id="KW-1185">Reference proteome</keyword>
<dbReference type="Proteomes" id="UP001201163">
    <property type="component" value="Unassembled WGS sequence"/>
</dbReference>
<gene>
    <name evidence="2" type="ORF">EDB92DRAFT_1137310</name>
</gene>
<reference evidence="2" key="1">
    <citation type="submission" date="2022-01" db="EMBL/GenBank/DDBJ databases">
        <title>Comparative genomics reveals a dynamic genome evolution in the ectomycorrhizal milk-cap (Lactarius) mushrooms.</title>
        <authorList>
            <consortium name="DOE Joint Genome Institute"/>
            <person name="Lebreton A."/>
            <person name="Tang N."/>
            <person name="Kuo A."/>
            <person name="LaButti K."/>
            <person name="Drula E."/>
            <person name="Barry K."/>
            <person name="Clum A."/>
            <person name="Lipzen A."/>
            <person name="Mousain D."/>
            <person name="Ng V."/>
            <person name="Wang R."/>
            <person name="Wang X."/>
            <person name="Dai Y."/>
            <person name="Henrissat B."/>
            <person name="Grigoriev I.V."/>
            <person name="Guerin-Laguette A."/>
            <person name="Yu F."/>
            <person name="Martin F.M."/>
        </authorList>
    </citation>
    <scope>NUCLEOTIDE SEQUENCE</scope>
    <source>
        <strain evidence="2">QP</strain>
    </source>
</reference>
<protein>
    <submittedName>
        <fullName evidence="2">Uncharacterized protein</fullName>
    </submittedName>
</protein>